<dbReference type="InterPro" id="IPR052929">
    <property type="entry name" value="RNase_H-like_EbsB-rel"/>
</dbReference>
<dbReference type="InterPro" id="IPR044730">
    <property type="entry name" value="RNase_H-like_dom_plant"/>
</dbReference>
<sequence length="318" mass="35944">MERNWNWIWCTSVPPKVRIFIWSCCRHAIPVRERLHHRKVTSDSTCPRCGQDSETIIHCLLSCPYARQIWAISGIPFAAYNSELEEPEQWFHKVRSNLDSKEFGRFAILCWWIWFSRNKLLWEGLNIMPHSLCSFAYGFFNRHQSSLSNLRSIQVNRAIAKWTPPPSGCIKMNMEAAVCSSGKTIGIGLIARNSIGECVGWRGLTIHLPLSPESAEALAALRAMEFCRHSNWENLIIEGDCLSVIQGISNSIDSPGILGPLYEDIKRLARDLIFFKASHVVRECNKAAHCLAKLASTCFPFVSVLPNVVLDIVIADSS</sequence>
<dbReference type="InterPro" id="IPR036397">
    <property type="entry name" value="RNaseH_sf"/>
</dbReference>
<dbReference type="PANTHER" id="PTHR47074">
    <property type="entry name" value="BNAC02G40300D PROTEIN"/>
    <property type="match status" value="1"/>
</dbReference>
<dbReference type="Pfam" id="PF13456">
    <property type="entry name" value="RVT_3"/>
    <property type="match status" value="1"/>
</dbReference>
<gene>
    <name evidence="3" type="ORF">ACJIZ3_014832</name>
</gene>
<comment type="caution">
    <text evidence="3">The sequence shown here is derived from an EMBL/GenBank/DDBJ whole genome shotgun (WGS) entry which is preliminary data.</text>
</comment>
<evidence type="ECO:0000259" key="1">
    <source>
        <dbReference type="Pfam" id="PF13456"/>
    </source>
</evidence>
<dbReference type="Pfam" id="PF13966">
    <property type="entry name" value="zf-RVT"/>
    <property type="match status" value="1"/>
</dbReference>
<dbReference type="Proteomes" id="UP001634393">
    <property type="component" value="Unassembled WGS sequence"/>
</dbReference>
<dbReference type="Gene3D" id="3.30.420.10">
    <property type="entry name" value="Ribonuclease H-like superfamily/Ribonuclease H"/>
    <property type="match status" value="1"/>
</dbReference>
<dbReference type="InterPro" id="IPR026960">
    <property type="entry name" value="RVT-Znf"/>
</dbReference>
<dbReference type="CDD" id="cd06222">
    <property type="entry name" value="RNase_H_like"/>
    <property type="match status" value="1"/>
</dbReference>
<feature type="domain" description="RNase H type-1" evidence="1">
    <location>
        <begin position="178"/>
        <end position="295"/>
    </location>
</feature>
<dbReference type="AlphaFoldDB" id="A0ABD3RKQ7"/>
<name>A0ABD3RKQ7_9LAMI</name>
<dbReference type="InterPro" id="IPR002156">
    <property type="entry name" value="RNaseH_domain"/>
</dbReference>
<protein>
    <submittedName>
        <fullName evidence="3">Uncharacterized protein</fullName>
    </submittedName>
</protein>
<evidence type="ECO:0000259" key="2">
    <source>
        <dbReference type="Pfam" id="PF13966"/>
    </source>
</evidence>
<evidence type="ECO:0000313" key="4">
    <source>
        <dbReference type="Proteomes" id="UP001634393"/>
    </source>
</evidence>
<keyword evidence="4" id="KW-1185">Reference proteome</keyword>
<accession>A0ABD3RKQ7</accession>
<dbReference type="EMBL" id="JBJXBP010000008">
    <property type="protein sequence ID" value="KAL3813564.1"/>
    <property type="molecule type" value="Genomic_DNA"/>
</dbReference>
<dbReference type="PANTHER" id="PTHR47074:SF11">
    <property type="entry name" value="REVERSE TRANSCRIPTASE-LIKE PROTEIN"/>
    <property type="match status" value="1"/>
</dbReference>
<dbReference type="SUPFAM" id="SSF53098">
    <property type="entry name" value="Ribonuclease H-like"/>
    <property type="match status" value="1"/>
</dbReference>
<evidence type="ECO:0000313" key="3">
    <source>
        <dbReference type="EMBL" id="KAL3813564.1"/>
    </source>
</evidence>
<proteinExistence type="predicted"/>
<dbReference type="InterPro" id="IPR012337">
    <property type="entry name" value="RNaseH-like_sf"/>
</dbReference>
<reference evidence="3 4" key="1">
    <citation type="submission" date="2024-12" db="EMBL/GenBank/DDBJ databases">
        <title>The unique morphological basis and parallel evolutionary history of personate flowers in Penstemon.</title>
        <authorList>
            <person name="Depatie T.H."/>
            <person name="Wessinger C.A."/>
        </authorList>
    </citation>
    <scope>NUCLEOTIDE SEQUENCE [LARGE SCALE GENOMIC DNA]</scope>
    <source>
        <strain evidence="3">WTNN_2</strain>
        <tissue evidence="3">Leaf</tissue>
    </source>
</reference>
<organism evidence="3 4">
    <name type="scientific">Penstemon smallii</name>
    <dbReference type="NCBI Taxonomy" id="265156"/>
    <lineage>
        <taxon>Eukaryota</taxon>
        <taxon>Viridiplantae</taxon>
        <taxon>Streptophyta</taxon>
        <taxon>Embryophyta</taxon>
        <taxon>Tracheophyta</taxon>
        <taxon>Spermatophyta</taxon>
        <taxon>Magnoliopsida</taxon>
        <taxon>eudicotyledons</taxon>
        <taxon>Gunneridae</taxon>
        <taxon>Pentapetalae</taxon>
        <taxon>asterids</taxon>
        <taxon>lamiids</taxon>
        <taxon>Lamiales</taxon>
        <taxon>Plantaginaceae</taxon>
        <taxon>Cheloneae</taxon>
        <taxon>Penstemon</taxon>
    </lineage>
</organism>
<feature type="domain" description="Reverse transcriptase zinc-binding" evidence="2">
    <location>
        <begin position="3"/>
        <end position="70"/>
    </location>
</feature>